<reference evidence="2 3" key="1">
    <citation type="submission" date="2019-11" db="EMBL/GenBank/DDBJ databases">
        <authorList>
            <person name="Li X."/>
        </authorList>
    </citation>
    <scope>NUCLEOTIDE SEQUENCE [LARGE SCALE GENOMIC DNA]</scope>
    <source>
        <strain evidence="2 3">L9</strain>
    </source>
</reference>
<dbReference type="Gene3D" id="3.20.20.70">
    <property type="entry name" value="Aldolase class I"/>
    <property type="match status" value="1"/>
</dbReference>
<keyword evidence="1" id="KW-0319">Glycerol metabolism</keyword>
<evidence type="ECO:0000256" key="1">
    <source>
        <dbReference type="PIRNR" id="PIRNR016897"/>
    </source>
</evidence>
<dbReference type="Pfam" id="PF04309">
    <property type="entry name" value="G3P_antiterm"/>
    <property type="match status" value="1"/>
</dbReference>
<comment type="function">
    <text evidence="1">Regulates expression of the glpD operon. In the presence of glycerol 3-phosphate (G3P) causes antitermination of transcription of glpD at the inverted repeat of the leader region to enhance its transcription. Binds and stabilizes glpD leader mRNA.</text>
</comment>
<dbReference type="InterPro" id="IPR006699">
    <property type="entry name" value="GlpP"/>
</dbReference>
<dbReference type="GO" id="GO:0006071">
    <property type="term" value="P:glycerol metabolic process"/>
    <property type="evidence" value="ECO:0007669"/>
    <property type="project" value="UniProtKB-UniRule"/>
</dbReference>
<accession>A0A6N8FDV6</accession>
<dbReference type="AlphaFoldDB" id="A0A6N8FDV6"/>
<dbReference type="PANTHER" id="PTHR35787:SF1">
    <property type="entry name" value="GLYCEROL UPTAKE OPERON ANTITERMINATOR REGULATORY PROTEIN"/>
    <property type="match status" value="1"/>
</dbReference>
<dbReference type="GO" id="GO:0006355">
    <property type="term" value="P:regulation of DNA-templated transcription"/>
    <property type="evidence" value="ECO:0007669"/>
    <property type="project" value="InterPro"/>
</dbReference>
<dbReference type="PIRSF" id="PIRSF016897">
    <property type="entry name" value="GlpP"/>
    <property type="match status" value="1"/>
</dbReference>
<dbReference type="EMBL" id="WOCA01000002">
    <property type="protein sequence ID" value="MUK87381.1"/>
    <property type="molecule type" value="Genomic_DNA"/>
</dbReference>
<keyword evidence="1" id="KW-0805">Transcription regulation</keyword>
<dbReference type="PANTHER" id="PTHR35787">
    <property type="entry name" value="GLYCEROL UPTAKE OPERON ANTITERMINATOR REGULATORY PROTEIN"/>
    <property type="match status" value="1"/>
</dbReference>
<name>A0A6N8FDV6_9BACI</name>
<keyword evidence="1" id="KW-0694">RNA-binding</keyword>
<sequence>MVDLFESQIIATITTPEQIPLAIESHSNVTFLLAGDLLTSPSYINELKDAGMIVFIHLDLIEGLANDRSAIRYVAKNWKPDGIITTKTHLIKFAKDEGMLTVQRLFLIDQHAVQKGIEIANKCQPDAIEVLPGIMPRVTYEITEKTRLPVIVGGLIKYEDEIHAALRAGALAASLSDQKLWNLGI</sequence>
<comment type="caution">
    <text evidence="2">The sequence shown here is derived from an EMBL/GenBank/DDBJ whole genome shotgun (WGS) entry which is preliminary data.</text>
</comment>
<dbReference type="GO" id="GO:0003723">
    <property type="term" value="F:RNA binding"/>
    <property type="evidence" value="ECO:0007669"/>
    <property type="project" value="UniProtKB-KW"/>
</dbReference>
<keyword evidence="3" id="KW-1185">Reference proteome</keyword>
<evidence type="ECO:0000313" key="2">
    <source>
        <dbReference type="EMBL" id="MUK87381.1"/>
    </source>
</evidence>
<proteinExistence type="predicted"/>
<dbReference type="SUPFAM" id="SSF110391">
    <property type="entry name" value="GlpP-like"/>
    <property type="match status" value="1"/>
</dbReference>
<keyword evidence="1" id="KW-0804">Transcription</keyword>
<dbReference type="Proteomes" id="UP000469125">
    <property type="component" value="Unassembled WGS sequence"/>
</dbReference>
<gene>
    <name evidence="2" type="ORF">GMD78_03065</name>
</gene>
<protein>
    <recommendedName>
        <fullName evidence="1">Glycerol uptake operon antiterminator regulatory protein</fullName>
    </recommendedName>
</protein>
<organism evidence="2 3">
    <name type="scientific">Ornithinibacillus caprae</name>
    <dbReference type="NCBI Taxonomy" id="2678566"/>
    <lineage>
        <taxon>Bacteria</taxon>
        <taxon>Bacillati</taxon>
        <taxon>Bacillota</taxon>
        <taxon>Bacilli</taxon>
        <taxon>Bacillales</taxon>
        <taxon>Bacillaceae</taxon>
        <taxon>Ornithinibacillus</taxon>
    </lineage>
</organism>
<evidence type="ECO:0000313" key="3">
    <source>
        <dbReference type="Proteomes" id="UP000469125"/>
    </source>
</evidence>
<dbReference type="InterPro" id="IPR013785">
    <property type="entry name" value="Aldolase_TIM"/>
</dbReference>